<proteinExistence type="predicted"/>
<comment type="caution">
    <text evidence="5">The sequence shown here is derived from an EMBL/GenBank/DDBJ whole genome shotgun (WGS) entry which is preliminary data.</text>
</comment>
<keyword evidence="1" id="KW-1015">Disulfide bond</keyword>
<feature type="non-terminal residue" evidence="5">
    <location>
        <position position="1"/>
    </location>
</feature>
<comment type="caution">
    <text evidence="2">Lacks conserved residue(s) required for the propagation of feature annotation.</text>
</comment>
<dbReference type="Proteomes" id="UP001432027">
    <property type="component" value="Unassembled WGS sequence"/>
</dbReference>
<gene>
    <name evidence="5" type="ORF">PENTCL1PPCAC_362</name>
</gene>
<dbReference type="PROSITE" id="PS01180">
    <property type="entry name" value="CUB"/>
    <property type="match status" value="1"/>
</dbReference>
<dbReference type="AlphaFoldDB" id="A0AAV5S7D4"/>
<evidence type="ECO:0000256" key="1">
    <source>
        <dbReference type="ARBA" id="ARBA00023157"/>
    </source>
</evidence>
<keyword evidence="3" id="KW-0472">Membrane</keyword>
<dbReference type="SMART" id="SM00042">
    <property type="entry name" value="CUB"/>
    <property type="match status" value="1"/>
</dbReference>
<dbReference type="InterPro" id="IPR035914">
    <property type="entry name" value="Sperma_CUB_dom_sf"/>
</dbReference>
<protein>
    <recommendedName>
        <fullName evidence="4">CUB domain-containing protein</fullName>
    </recommendedName>
</protein>
<evidence type="ECO:0000313" key="5">
    <source>
        <dbReference type="EMBL" id="GMS78187.1"/>
    </source>
</evidence>
<evidence type="ECO:0000313" key="6">
    <source>
        <dbReference type="Proteomes" id="UP001432027"/>
    </source>
</evidence>
<evidence type="ECO:0000259" key="4">
    <source>
        <dbReference type="PROSITE" id="PS01180"/>
    </source>
</evidence>
<feature type="transmembrane region" description="Helical" evidence="3">
    <location>
        <begin position="204"/>
        <end position="226"/>
    </location>
</feature>
<keyword evidence="3" id="KW-1133">Transmembrane helix</keyword>
<organism evidence="5 6">
    <name type="scientific">Pristionchus entomophagus</name>
    <dbReference type="NCBI Taxonomy" id="358040"/>
    <lineage>
        <taxon>Eukaryota</taxon>
        <taxon>Metazoa</taxon>
        <taxon>Ecdysozoa</taxon>
        <taxon>Nematoda</taxon>
        <taxon>Chromadorea</taxon>
        <taxon>Rhabditida</taxon>
        <taxon>Rhabditina</taxon>
        <taxon>Diplogasteromorpha</taxon>
        <taxon>Diplogasteroidea</taxon>
        <taxon>Neodiplogasteridae</taxon>
        <taxon>Pristionchus</taxon>
    </lineage>
</organism>
<feature type="domain" description="CUB" evidence="4">
    <location>
        <begin position="70"/>
        <end position="192"/>
    </location>
</feature>
<dbReference type="SUPFAM" id="SSF49854">
    <property type="entry name" value="Spermadhesin, CUB domain"/>
    <property type="match status" value="1"/>
</dbReference>
<dbReference type="Pfam" id="PF00431">
    <property type="entry name" value="CUB"/>
    <property type="match status" value="1"/>
</dbReference>
<sequence>SLRFEHSPSSVGPTKKRSVGLPLLLFLLFLAFLPLLLLVLLTSSSMEWLLRPLLLASAMLIAIADARCECAWQHIVLRDAEDYRTIASPDYPRNYCAKLDCSWLVVSSINNSRIIFSSSSIDLRDGDEVRFYSSRSRYPEQENAEVVHVCTSEDTSCEFSSPSSYVAIRFVTSKDGGRDQSHLGFHATLTASGKSSLMTTLLSYSLHLLLFGLLLAFLISLCVFLLCCCQCSSSPSKEMRREEIRNSRLL</sequence>
<name>A0AAV5S7D4_9BILA</name>
<dbReference type="InterPro" id="IPR000859">
    <property type="entry name" value="CUB_dom"/>
</dbReference>
<keyword evidence="3" id="KW-0812">Transmembrane</keyword>
<evidence type="ECO:0000256" key="2">
    <source>
        <dbReference type="PROSITE-ProRule" id="PRU00059"/>
    </source>
</evidence>
<accession>A0AAV5S7D4</accession>
<dbReference type="Gene3D" id="2.60.120.290">
    <property type="entry name" value="Spermadhesin, CUB domain"/>
    <property type="match status" value="1"/>
</dbReference>
<reference evidence="5" key="1">
    <citation type="submission" date="2023-10" db="EMBL/GenBank/DDBJ databases">
        <title>Genome assembly of Pristionchus species.</title>
        <authorList>
            <person name="Yoshida K."/>
            <person name="Sommer R.J."/>
        </authorList>
    </citation>
    <scope>NUCLEOTIDE SEQUENCE</scope>
    <source>
        <strain evidence="5">RS0144</strain>
    </source>
</reference>
<feature type="transmembrane region" description="Helical" evidence="3">
    <location>
        <begin position="21"/>
        <end position="42"/>
    </location>
</feature>
<evidence type="ECO:0000256" key="3">
    <source>
        <dbReference type="SAM" id="Phobius"/>
    </source>
</evidence>
<dbReference type="EMBL" id="BTSX01000001">
    <property type="protein sequence ID" value="GMS78187.1"/>
    <property type="molecule type" value="Genomic_DNA"/>
</dbReference>
<keyword evidence="6" id="KW-1185">Reference proteome</keyword>